<protein>
    <submittedName>
        <fullName evidence="1">Uncharacterized protein</fullName>
    </submittedName>
</protein>
<organism evidence="1 2">
    <name type="scientific">Bordetella phage vB_BbrM_PHB04</name>
    <dbReference type="NCBI Taxonomy" id="2029657"/>
    <lineage>
        <taxon>Viruses</taxon>
        <taxon>Duplodnaviria</taxon>
        <taxon>Heunggongvirae</taxon>
        <taxon>Uroviricota</taxon>
        <taxon>Caudoviricetes</taxon>
        <taxon>Phabquatrovirus</taxon>
        <taxon>Phabquatrovirus PHB04</taxon>
    </lineage>
</organism>
<evidence type="ECO:0000313" key="1">
    <source>
        <dbReference type="EMBL" id="ATI15722.1"/>
    </source>
</evidence>
<sequence>MIQFQYNLQTQPIRDEMAKKPFNQQFTDELDDMERRLHAIGRNFTQLCNETKVSRATPNRWKRQLPKTVAIVAEMQRVVERWEAEHAAASAIPGEGS</sequence>
<proteinExistence type="predicted"/>
<dbReference type="GeneID" id="54982978"/>
<dbReference type="KEGG" id="vg:54982978"/>
<accession>A0A291LA04</accession>
<dbReference type="Proteomes" id="UP000228765">
    <property type="component" value="Segment"/>
</dbReference>
<dbReference type="EMBL" id="MF663786">
    <property type="protein sequence ID" value="ATI15722.1"/>
    <property type="molecule type" value="Genomic_DNA"/>
</dbReference>
<evidence type="ECO:0000313" key="2">
    <source>
        <dbReference type="Proteomes" id="UP000228765"/>
    </source>
</evidence>
<name>A0A291LA04_9CAUD</name>
<dbReference type="RefSeq" id="YP_009792770.1">
    <property type="nucleotide sequence ID" value="NC_047861.1"/>
</dbReference>
<reference evidence="1 2" key="1">
    <citation type="submission" date="2017-08" db="EMBL/GenBank/DDBJ databases">
        <title>Complete genome sequence of a novel bacteriophage infecting Bordetella bronchiseptica.</title>
        <authorList>
            <person name="Chen Y."/>
            <person name="Song J."/>
            <person name="Wu B."/>
        </authorList>
    </citation>
    <scope>NUCLEOTIDE SEQUENCE [LARGE SCALE GENOMIC DNA]</scope>
</reference>
<keyword evidence="2" id="KW-1185">Reference proteome</keyword>